<evidence type="ECO:0000313" key="1">
    <source>
        <dbReference type="EMBL" id="WAJ23167.1"/>
    </source>
</evidence>
<dbReference type="Proteomes" id="UP001163115">
    <property type="component" value="Chromosome"/>
</dbReference>
<protein>
    <recommendedName>
        <fullName evidence="3">Fe-only nitrogenase accessory protein AnfO</fullName>
    </recommendedName>
</protein>
<gene>
    <name evidence="1" type="ORF">OW255_16595</name>
</gene>
<keyword evidence="2" id="KW-1185">Reference proteome</keyword>
<name>A0ABY7A916_9FIRM</name>
<dbReference type="InterPro" id="IPR014287">
    <property type="entry name" value="Nase_Fe-Fe_AnfO"/>
</dbReference>
<evidence type="ECO:0000313" key="2">
    <source>
        <dbReference type="Proteomes" id="UP001163115"/>
    </source>
</evidence>
<evidence type="ECO:0008006" key="3">
    <source>
        <dbReference type="Google" id="ProtNLM"/>
    </source>
</evidence>
<organism evidence="1 2">
    <name type="scientific">Lacrimispora xylanolytica</name>
    <dbReference type="NCBI Taxonomy" id="29375"/>
    <lineage>
        <taxon>Bacteria</taxon>
        <taxon>Bacillati</taxon>
        <taxon>Bacillota</taxon>
        <taxon>Clostridia</taxon>
        <taxon>Lachnospirales</taxon>
        <taxon>Lachnospiraceae</taxon>
        <taxon>Lacrimispora</taxon>
    </lineage>
</organism>
<sequence length="203" mass="22891">MDQIAVYTREGELAPFYDCNMVTIYEKQENGWKPAREASFAPIKGTTVKEQREEVQNTAAFAEGAKAILCKEINGIPYSVFDRKGYGIFCTEEADEDTFDGVLSDLEESDEKKRIRSEMVKNAGPAQTQTPGIYFLNLLELQKECPEISSKKALAPFLSDTPFLELHLVCAHIPPWLSMDSAYEKKIRKEEGGLYVTITKSRC</sequence>
<accession>A0ABY7A916</accession>
<dbReference type="Pfam" id="PF09582">
    <property type="entry name" value="AnfO_nitrog"/>
    <property type="match status" value="1"/>
</dbReference>
<proteinExistence type="predicted"/>
<reference evidence="1" key="1">
    <citation type="submission" date="2022-11" db="EMBL/GenBank/DDBJ databases">
        <title>Lacrimispora xylanolytica sy1, complete genome.</title>
        <authorList>
            <person name="Choi S."/>
        </authorList>
    </citation>
    <scope>NUCLEOTIDE SEQUENCE</scope>
    <source>
        <strain evidence="1">Sy1</strain>
    </source>
</reference>
<dbReference type="EMBL" id="CP113524">
    <property type="protein sequence ID" value="WAJ23167.1"/>
    <property type="molecule type" value="Genomic_DNA"/>
</dbReference>
<dbReference type="RefSeq" id="WP_268114696.1">
    <property type="nucleotide sequence ID" value="NZ_CP113524.1"/>
</dbReference>